<name>E9GGY1_DAPPU</name>
<evidence type="ECO:0000256" key="1">
    <source>
        <dbReference type="SAM" id="MobiDB-lite"/>
    </source>
</evidence>
<gene>
    <name evidence="2" type="ORF">DAPPUDRAFT_317778</name>
</gene>
<dbReference type="InParanoid" id="E9GGY1"/>
<accession>E9GGY1</accession>
<reference evidence="2 3" key="1">
    <citation type="journal article" date="2011" name="Science">
        <title>The ecoresponsive genome of Daphnia pulex.</title>
        <authorList>
            <person name="Colbourne J.K."/>
            <person name="Pfrender M.E."/>
            <person name="Gilbert D."/>
            <person name="Thomas W.K."/>
            <person name="Tucker A."/>
            <person name="Oakley T.H."/>
            <person name="Tokishita S."/>
            <person name="Aerts A."/>
            <person name="Arnold G.J."/>
            <person name="Basu M.K."/>
            <person name="Bauer D.J."/>
            <person name="Caceres C.E."/>
            <person name="Carmel L."/>
            <person name="Casola C."/>
            <person name="Choi J.H."/>
            <person name="Detter J.C."/>
            <person name="Dong Q."/>
            <person name="Dusheyko S."/>
            <person name="Eads B.D."/>
            <person name="Frohlich T."/>
            <person name="Geiler-Samerotte K.A."/>
            <person name="Gerlach D."/>
            <person name="Hatcher P."/>
            <person name="Jogdeo S."/>
            <person name="Krijgsveld J."/>
            <person name="Kriventseva E.V."/>
            <person name="Kultz D."/>
            <person name="Laforsch C."/>
            <person name="Lindquist E."/>
            <person name="Lopez J."/>
            <person name="Manak J.R."/>
            <person name="Muller J."/>
            <person name="Pangilinan J."/>
            <person name="Patwardhan R.P."/>
            <person name="Pitluck S."/>
            <person name="Pritham E.J."/>
            <person name="Rechtsteiner A."/>
            <person name="Rho M."/>
            <person name="Rogozin I.B."/>
            <person name="Sakarya O."/>
            <person name="Salamov A."/>
            <person name="Schaack S."/>
            <person name="Shapiro H."/>
            <person name="Shiga Y."/>
            <person name="Skalitzky C."/>
            <person name="Smith Z."/>
            <person name="Souvorov A."/>
            <person name="Sung W."/>
            <person name="Tang Z."/>
            <person name="Tsuchiya D."/>
            <person name="Tu H."/>
            <person name="Vos H."/>
            <person name="Wang M."/>
            <person name="Wolf Y.I."/>
            <person name="Yamagata H."/>
            <person name="Yamada T."/>
            <person name="Ye Y."/>
            <person name="Shaw J.R."/>
            <person name="Andrews J."/>
            <person name="Crease T.J."/>
            <person name="Tang H."/>
            <person name="Lucas S.M."/>
            <person name="Robertson H.M."/>
            <person name="Bork P."/>
            <person name="Koonin E.V."/>
            <person name="Zdobnov E.M."/>
            <person name="Grigoriev I.V."/>
            <person name="Lynch M."/>
            <person name="Boore J.L."/>
        </authorList>
    </citation>
    <scope>NUCLEOTIDE SEQUENCE [LARGE SCALE GENOMIC DNA]</scope>
</reference>
<dbReference type="EMBL" id="GL732544">
    <property type="protein sequence ID" value="EFX81105.1"/>
    <property type="molecule type" value="Genomic_DNA"/>
</dbReference>
<dbReference type="AlphaFoldDB" id="E9GGY1"/>
<dbReference type="OrthoDB" id="10328272at2759"/>
<dbReference type="HOGENOM" id="CLU_2225837_0_0_1"/>
<dbReference type="KEGG" id="dpx:DAPPUDRAFT_317778"/>
<keyword evidence="3" id="KW-1185">Reference proteome</keyword>
<protein>
    <submittedName>
        <fullName evidence="2">Uncharacterized protein</fullName>
    </submittedName>
</protein>
<dbReference type="Proteomes" id="UP000000305">
    <property type="component" value="Unassembled WGS sequence"/>
</dbReference>
<proteinExistence type="predicted"/>
<evidence type="ECO:0000313" key="3">
    <source>
        <dbReference type="Proteomes" id="UP000000305"/>
    </source>
</evidence>
<organism evidence="2 3">
    <name type="scientific">Daphnia pulex</name>
    <name type="common">Water flea</name>
    <dbReference type="NCBI Taxonomy" id="6669"/>
    <lineage>
        <taxon>Eukaryota</taxon>
        <taxon>Metazoa</taxon>
        <taxon>Ecdysozoa</taxon>
        <taxon>Arthropoda</taxon>
        <taxon>Crustacea</taxon>
        <taxon>Branchiopoda</taxon>
        <taxon>Diplostraca</taxon>
        <taxon>Cladocera</taxon>
        <taxon>Anomopoda</taxon>
        <taxon>Daphniidae</taxon>
        <taxon>Daphnia</taxon>
    </lineage>
</organism>
<sequence>MATWEDQYLVYFPIVTGCGRVFKVPCSLTTMRQLLTEETGDRMDVMIKNFFENIKMENPSEDLLAMEFINPASVGTTIEREHSYAKPFTSNPMDRSYLAESDDSDL</sequence>
<feature type="region of interest" description="Disordered" evidence="1">
    <location>
        <begin position="86"/>
        <end position="106"/>
    </location>
</feature>
<evidence type="ECO:0000313" key="2">
    <source>
        <dbReference type="EMBL" id="EFX81105.1"/>
    </source>
</evidence>